<dbReference type="EMBL" id="JACAGB010000007">
    <property type="protein sequence ID" value="KAF6353496.1"/>
    <property type="molecule type" value="Genomic_DNA"/>
</dbReference>
<evidence type="ECO:0000313" key="2">
    <source>
        <dbReference type="EMBL" id="KAF6353496.1"/>
    </source>
</evidence>
<dbReference type="Proteomes" id="UP000558488">
    <property type="component" value="Unassembled WGS sequence"/>
</dbReference>
<evidence type="ECO:0000256" key="1">
    <source>
        <dbReference type="SAM" id="MobiDB-lite"/>
    </source>
</evidence>
<accession>A0A7J7XVU7</accession>
<reference evidence="2 3" key="1">
    <citation type="journal article" date="2020" name="Nature">
        <title>Six reference-quality genomes reveal evolution of bat adaptations.</title>
        <authorList>
            <person name="Jebb D."/>
            <person name="Huang Z."/>
            <person name="Pippel M."/>
            <person name="Hughes G.M."/>
            <person name="Lavrichenko K."/>
            <person name="Devanna P."/>
            <person name="Winkler S."/>
            <person name="Jermiin L.S."/>
            <person name="Skirmuntt E.C."/>
            <person name="Katzourakis A."/>
            <person name="Burkitt-Gray L."/>
            <person name="Ray D.A."/>
            <person name="Sullivan K.A.M."/>
            <person name="Roscito J.G."/>
            <person name="Kirilenko B.M."/>
            <person name="Davalos L.M."/>
            <person name="Corthals A.P."/>
            <person name="Power M.L."/>
            <person name="Jones G."/>
            <person name="Ransome R.D."/>
            <person name="Dechmann D.K.N."/>
            <person name="Locatelli A.G."/>
            <person name="Puechmaille S.J."/>
            <person name="Fedrigo O."/>
            <person name="Jarvis E.D."/>
            <person name="Hiller M."/>
            <person name="Vernes S.C."/>
            <person name="Myers E.W."/>
            <person name="Teeling E.C."/>
        </authorList>
    </citation>
    <scope>NUCLEOTIDE SEQUENCE [LARGE SCALE GENOMIC DNA]</scope>
    <source>
        <strain evidence="2">MPipKuh1</strain>
        <tissue evidence="2">Flight muscle</tissue>
    </source>
</reference>
<gene>
    <name evidence="2" type="ORF">mPipKuh1_010457</name>
</gene>
<organism evidence="2 3">
    <name type="scientific">Pipistrellus kuhlii</name>
    <name type="common">Kuhl's pipistrelle</name>
    <dbReference type="NCBI Taxonomy" id="59472"/>
    <lineage>
        <taxon>Eukaryota</taxon>
        <taxon>Metazoa</taxon>
        <taxon>Chordata</taxon>
        <taxon>Craniata</taxon>
        <taxon>Vertebrata</taxon>
        <taxon>Euteleostomi</taxon>
        <taxon>Mammalia</taxon>
        <taxon>Eutheria</taxon>
        <taxon>Laurasiatheria</taxon>
        <taxon>Chiroptera</taxon>
        <taxon>Yangochiroptera</taxon>
        <taxon>Vespertilionidae</taxon>
        <taxon>Pipistrellus</taxon>
    </lineage>
</organism>
<feature type="region of interest" description="Disordered" evidence="1">
    <location>
        <begin position="1"/>
        <end position="27"/>
    </location>
</feature>
<comment type="caution">
    <text evidence="2">The sequence shown here is derived from an EMBL/GenBank/DDBJ whole genome shotgun (WGS) entry which is preliminary data.</text>
</comment>
<protein>
    <submittedName>
        <fullName evidence="2">Uncharacterized protein</fullName>
    </submittedName>
</protein>
<dbReference type="AlphaFoldDB" id="A0A7J7XVU7"/>
<keyword evidence="3" id="KW-1185">Reference proteome</keyword>
<name>A0A7J7XVU7_PIPKU</name>
<sequence>MEVASGCVARKAAQRVHGGELSDELGPFKGRTSLREFGCTETPAVDKQVNQVPSGFDDLLHNLKHRHQDLRENLLNLCPQNPLRGRTGSAEKWPVCSEGDEAFSHLPPRELVGLSCSEDGLASDK</sequence>
<proteinExistence type="predicted"/>
<evidence type="ECO:0000313" key="3">
    <source>
        <dbReference type="Proteomes" id="UP000558488"/>
    </source>
</evidence>